<feature type="domain" description="Periplasmic binding protein" evidence="5">
    <location>
        <begin position="86"/>
        <end position="341"/>
    </location>
</feature>
<evidence type="ECO:0000256" key="4">
    <source>
        <dbReference type="SAM" id="SignalP"/>
    </source>
</evidence>
<reference evidence="6 7" key="1">
    <citation type="submission" date="2015-10" db="EMBL/GenBank/DDBJ databases">
        <title>Metagenome-Assembled Genomes uncover a global brackish microbiome.</title>
        <authorList>
            <person name="Hugerth L.W."/>
            <person name="Larsson J."/>
            <person name="Alneberg J."/>
            <person name="Lindh M.V."/>
            <person name="Legrand C."/>
            <person name="Pinhassi J."/>
            <person name="Andersson A.F."/>
        </authorList>
    </citation>
    <scope>NUCLEOTIDE SEQUENCE [LARGE SCALE GENOMIC DNA]</scope>
    <source>
        <strain evidence="6">BACL15 MAG-120619-bin91</strain>
    </source>
</reference>
<feature type="chain" id="PRO_5039091979" evidence="4">
    <location>
        <begin position="29"/>
        <end position="380"/>
    </location>
</feature>
<proteinExistence type="inferred from homology"/>
<dbReference type="AlphaFoldDB" id="A0A0R2PDJ3"/>
<feature type="signal peptide" evidence="4">
    <location>
        <begin position="1"/>
        <end position="28"/>
    </location>
</feature>
<name>A0A0R2PDJ3_9ACTN</name>
<dbReference type="SUPFAM" id="SSF53822">
    <property type="entry name" value="Periplasmic binding protein-like I"/>
    <property type="match status" value="1"/>
</dbReference>
<accession>A0A0R2PDJ3</accession>
<evidence type="ECO:0000256" key="1">
    <source>
        <dbReference type="ARBA" id="ARBA00004196"/>
    </source>
</evidence>
<dbReference type="Pfam" id="PF13407">
    <property type="entry name" value="Peripla_BP_4"/>
    <property type="match status" value="1"/>
</dbReference>
<comment type="caution">
    <text evidence="6">The sequence shown here is derived from an EMBL/GenBank/DDBJ whole genome shotgun (WGS) entry which is preliminary data.</text>
</comment>
<dbReference type="GO" id="GO:0030246">
    <property type="term" value="F:carbohydrate binding"/>
    <property type="evidence" value="ECO:0007669"/>
    <property type="project" value="UniProtKB-ARBA"/>
</dbReference>
<dbReference type="GO" id="GO:0030313">
    <property type="term" value="C:cell envelope"/>
    <property type="evidence" value="ECO:0007669"/>
    <property type="project" value="UniProtKB-SubCell"/>
</dbReference>
<comment type="similarity">
    <text evidence="2">Belongs to the bacterial solute-binding protein 2 family.</text>
</comment>
<dbReference type="PANTHER" id="PTHR46847:SF1">
    <property type="entry name" value="D-ALLOSE-BINDING PERIPLASMIC PROTEIN-RELATED"/>
    <property type="match status" value="1"/>
</dbReference>
<dbReference type="Proteomes" id="UP000053274">
    <property type="component" value="Unassembled WGS sequence"/>
</dbReference>
<dbReference type="InterPro" id="IPR025997">
    <property type="entry name" value="SBP_2_dom"/>
</dbReference>
<dbReference type="CDD" id="cd06316">
    <property type="entry name" value="PBP1_ABC_sugar_binding-like"/>
    <property type="match status" value="1"/>
</dbReference>
<gene>
    <name evidence="6" type="ORF">ABR54_05495</name>
</gene>
<evidence type="ECO:0000259" key="5">
    <source>
        <dbReference type="Pfam" id="PF13407"/>
    </source>
</evidence>
<dbReference type="PANTHER" id="PTHR46847">
    <property type="entry name" value="D-ALLOSE-BINDING PERIPLASMIC PROTEIN-RELATED"/>
    <property type="match status" value="1"/>
</dbReference>
<evidence type="ECO:0000256" key="2">
    <source>
        <dbReference type="ARBA" id="ARBA00007639"/>
    </source>
</evidence>
<comment type="subcellular location">
    <subcellularLocation>
        <location evidence="1">Cell envelope</location>
    </subcellularLocation>
</comment>
<sequence>MKASIKSKVVLASLIAALLGVSTLSAVGAESAASVAKKGLAELAKGVYSTGPNGEKAAAASSLKFTAAELKKLKKMKATAAISFHLTSDWTSGQQAGLTKRFGELGIKIVGVTQADFKADVQVSQIQTLMAKKPNILVSIPVDGQATAGAYKDAAAAGAKIVFMDNTAAGLTVGKDYVSVVSADNYANGAASAYLLGRKLKGKGTIALIYHAADFWVTKQRWNGFKETIINKFPGIKIVDEQGISGPDFAGDAQKAATAILTKNPKISAIWAVWDTPAEGVLAALRDAGNTTTKIATQDLGANVAISLAKKGPVIGLGAQRPFDAGVTEANLAAYALLGKKAPAYIAMPALAVDHAGVLKAWQTVYSAPAPADLKASFKK</sequence>
<evidence type="ECO:0000313" key="7">
    <source>
        <dbReference type="Proteomes" id="UP000053274"/>
    </source>
</evidence>
<evidence type="ECO:0000313" key="6">
    <source>
        <dbReference type="EMBL" id="KRO36004.1"/>
    </source>
</evidence>
<dbReference type="InterPro" id="IPR028082">
    <property type="entry name" value="Peripla_BP_I"/>
</dbReference>
<protein>
    <submittedName>
        <fullName evidence="6">Sugar ABC transporter substrate-binding protein</fullName>
    </submittedName>
</protein>
<organism evidence="6 7">
    <name type="scientific">Actinobacteria bacterium BACL15 MAG-120619-bin91</name>
    <dbReference type="NCBI Taxonomy" id="1655562"/>
    <lineage>
        <taxon>Bacteria</taxon>
        <taxon>Bacillati</taxon>
        <taxon>Actinomycetota</taxon>
        <taxon>Actinomycetes</taxon>
        <taxon>Actinomycetes incertae sedis</taxon>
        <taxon>ac1 cluster</taxon>
    </lineage>
</organism>
<dbReference type="EMBL" id="LIAM01000036">
    <property type="protein sequence ID" value="KRO36004.1"/>
    <property type="molecule type" value="Genomic_DNA"/>
</dbReference>
<keyword evidence="3 4" id="KW-0732">Signal</keyword>
<dbReference type="Gene3D" id="3.40.50.2300">
    <property type="match status" value="2"/>
</dbReference>
<evidence type="ECO:0000256" key="3">
    <source>
        <dbReference type="ARBA" id="ARBA00022729"/>
    </source>
</evidence>